<evidence type="ECO:0000313" key="3">
    <source>
        <dbReference type="Proteomes" id="UP000050761"/>
    </source>
</evidence>
<dbReference type="WBParaSite" id="HPBE_0000814101-mRNA-1">
    <property type="protein sequence ID" value="HPBE_0000814101-mRNA-1"/>
    <property type="gene ID" value="HPBE_0000814101"/>
</dbReference>
<keyword evidence="3" id="KW-1185">Reference proteome</keyword>
<feature type="compositionally biased region" description="Low complexity" evidence="1">
    <location>
        <begin position="181"/>
        <end position="190"/>
    </location>
</feature>
<reference evidence="2 3" key="1">
    <citation type="submission" date="2018-11" db="EMBL/GenBank/DDBJ databases">
        <authorList>
            <consortium name="Pathogen Informatics"/>
        </authorList>
    </citation>
    <scope>NUCLEOTIDE SEQUENCE [LARGE SCALE GENOMIC DNA]</scope>
</reference>
<dbReference type="OrthoDB" id="5866493at2759"/>
<dbReference type="Proteomes" id="UP000050761">
    <property type="component" value="Unassembled WGS sequence"/>
</dbReference>
<feature type="region of interest" description="Disordered" evidence="1">
    <location>
        <begin position="92"/>
        <end position="119"/>
    </location>
</feature>
<feature type="region of interest" description="Disordered" evidence="1">
    <location>
        <begin position="181"/>
        <end position="201"/>
    </location>
</feature>
<gene>
    <name evidence="2" type="ORF">HPBE_LOCUS8138</name>
</gene>
<evidence type="ECO:0000313" key="4">
    <source>
        <dbReference type="WBParaSite" id="HPBE_0000814101-mRNA-1"/>
    </source>
</evidence>
<sequence length="296" mass="32358">MGGSTPFSHNQYETIARNSVEDGNKFNRSHEKLVLKEQTRGSSSSLCKAHYVKQVAIRFPNGYEQAHGWRLGSRSGEPLQAREEDNLRLVRRSSTSDALSSDGRPLMSAPSLCRRHSDKSTLPSSYGRCYDMDGNGEMTSIASMSDPLLIALARKDQPELPIMSPTGDSSILMSLSERRLSSSGNTTCAPPKKPAPRPTKTVLQLCDRSARPSSLTLRDRSACPELAAAAPPSTAAAGQQQERPAYARRFMTNRPSNCVLPSLPVLTRPPDDSVTPSFALDQELEEPHQFVLPPLP</sequence>
<protein>
    <submittedName>
        <fullName evidence="2 4">Uncharacterized protein</fullName>
    </submittedName>
</protein>
<evidence type="ECO:0000313" key="2">
    <source>
        <dbReference type="EMBL" id="VDO75080.1"/>
    </source>
</evidence>
<feature type="region of interest" description="Disordered" evidence="1">
    <location>
        <begin position="1"/>
        <end position="25"/>
    </location>
</feature>
<reference evidence="4" key="2">
    <citation type="submission" date="2019-09" db="UniProtKB">
        <authorList>
            <consortium name="WormBaseParasite"/>
        </authorList>
    </citation>
    <scope>IDENTIFICATION</scope>
</reference>
<organism evidence="3 4">
    <name type="scientific">Heligmosomoides polygyrus</name>
    <name type="common">Parasitic roundworm</name>
    <dbReference type="NCBI Taxonomy" id="6339"/>
    <lineage>
        <taxon>Eukaryota</taxon>
        <taxon>Metazoa</taxon>
        <taxon>Ecdysozoa</taxon>
        <taxon>Nematoda</taxon>
        <taxon>Chromadorea</taxon>
        <taxon>Rhabditida</taxon>
        <taxon>Rhabditina</taxon>
        <taxon>Rhabditomorpha</taxon>
        <taxon>Strongyloidea</taxon>
        <taxon>Heligmosomidae</taxon>
        <taxon>Heligmosomoides</taxon>
    </lineage>
</organism>
<dbReference type="AlphaFoldDB" id="A0A183FLJ6"/>
<dbReference type="EMBL" id="UZAH01026066">
    <property type="protein sequence ID" value="VDO75080.1"/>
    <property type="molecule type" value="Genomic_DNA"/>
</dbReference>
<proteinExistence type="predicted"/>
<feature type="compositionally biased region" description="Polar residues" evidence="1">
    <location>
        <begin position="1"/>
        <end position="17"/>
    </location>
</feature>
<accession>A0A3P7XL01</accession>
<feature type="compositionally biased region" description="Low complexity" evidence="1">
    <location>
        <begin position="228"/>
        <end position="237"/>
    </location>
</feature>
<accession>A0A183FLJ6</accession>
<feature type="region of interest" description="Disordered" evidence="1">
    <location>
        <begin position="228"/>
        <end position="279"/>
    </location>
</feature>
<evidence type="ECO:0000256" key="1">
    <source>
        <dbReference type="SAM" id="MobiDB-lite"/>
    </source>
</evidence>
<name>A0A183FLJ6_HELPZ</name>